<dbReference type="SUPFAM" id="SSF53597">
    <property type="entry name" value="Dihydrofolate reductase-like"/>
    <property type="match status" value="1"/>
</dbReference>
<gene>
    <name evidence="10" type="ORF">A9Q68_03260</name>
</gene>
<dbReference type="GO" id="GO:0046655">
    <property type="term" value="P:folic acid metabolic process"/>
    <property type="evidence" value="ECO:0007669"/>
    <property type="project" value="TreeGrafter"/>
</dbReference>
<evidence type="ECO:0000256" key="8">
    <source>
        <dbReference type="RuleBase" id="RU004474"/>
    </source>
</evidence>
<comment type="function">
    <text evidence="7">Key enzyme in folate metabolism. Catalyzes an essential reaction for de novo glycine and purine synthesis, and for DNA precursor synthesis.</text>
</comment>
<dbReference type="OrthoDB" id="9804315at2"/>
<protein>
    <recommendedName>
        <fullName evidence="3 7">Dihydrofolate reductase</fullName>
        <ecNumber evidence="3 7">1.5.1.3</ecNumber>
    </recommendedName>
</protein>
<evidence type="ECO:0000256" key="6">
    <source>
        <dbReference type="ARBA" id="ARBA00023002"/>
    </source>
</evidence>
<evidence type="ECO:0000259" key="9">
    <source>
        <dbReference type="PROSITE" id="PS51330"/>
    </source>
</evidence>
<dbReference type="PRINTS" id="PR00070">
    <property type="entry name" value="DHFR"/>
</dbReference>
<comment type="similarity">
    <text evidence="2 7 8">Belongs to the dihydrofolate reductase family.</text>
</comment>
<dbReference type="PROSITE" id="PS51330">
    <property type="entry name" value="DHFR_2"/>
    <property type="match status" value="1"/>
</dbReference>
<evidence type="ECO:0000313" key="10">
    <source>
        <dbReference type="EMBL" id="OJF72580.1"/>
    </source>
</evidence>
<keyword evidence="6 7" id="KW-0560">Oxidoreductase</keyword>
<dbReference type="Proteomes" id="UP000182015">
    <property type="component" value="Unassembled WGS sequence"/>
</dbReference>
<dbReference type="PANTHER" id="PTHR48069">
    <property type="entry name" value="DIHYDROFOLATE REDUCTASE"/>
    <property type="match status" value="1"/>
</dbReference>
<dbReference type="GO" id="GO:0050661">
    <property type="term" value="F:NADP binding"/>
    <property type="evidence" value="ECO:0007669"/>
    <property type="project" value="InterPro"/>
</dbReference>
<dbReference type="PANTHER" id="PTHR48069:SF3">
    <property type="entry name" value="DIHYDROFOLATE REDUCTASE"/>
    <property type="match status" value="1"/>
</dbReference>
<evidence type="ECO:0000256" key="4">
    <source>
        <dbReference type="ARBA" id="ARBA00022563"/>
    </source>
</evidence>
<dbReference type="UniPathway" id="UPA00077">
    <property type="reaction ID" value="UER00158"/>
</dbReference>
<dbReference type="STRING" id="1856638.A9Q68_03260"/>
<dbReference type="Pfam" id="PF00186">
    <property type="entry name" value="DHFR_1"/>
    <property type="match status" value="1"/>
</dbReference>
<dbReference type="InterPro" id="IPR001796">
    <property type="entry name" value="DHFR_dom"/>
</dbReference>
<reference evidence="11" key="1">
    <citation type="submission" date="2016-06" db="EMBL/GenBank/DDBJ databases">
        <authorList>
            <person name="de Vries S.P.W."/>
            <person name="Hadjirin N.F."/>
            <person name="Lay E.M."/>
            <person name="Zadoks R.N."/>
            <person name="Peacock S.J."/>
            <person name="Parkhill J."/>
            <person name="Grant A.J."/>
            <person name="Mcdougall S."/>
            <person name="Holmes M.A."/>
        </authorList>
    </citation>
    <scope>NUCLEOTIDE SEQUENCE [LARGE SCALE GENOMIC DNA]</scope>
    <source>
        <strain evidence="11">NZ1587</strain>
    </source>
</reference>
<evidence type="ECO:0000256" key="3">
    <source>
        <dbReference type="ARBA" id="ARBA00012856"/>
    </source>
</evidence>
<proteinExistence type="inferred from homology"/>
<evidence type="ECO:0000256" key="5">
    <source>
        <dbReference type="ARBA" id="ARBA00022857"/>
    </source>
</evidence>
<dbReference type="GO" id="GO:0046452">
    <property type="term" value="P:dihydrofolate metabolic process"/>
    <property type="evidence" value="ECO:0007669"/>
    <property type="project" value="TreeGrafter"/>
</dbReference>
<dbReference type="InterPro" id="IPR017925">
    <property type="entry name" value="DHFR_CS"/>
</dbReference>
<sequence length="167" mass="19212">MTKEIIAIWAEDENGVIGLDGTLPWRLPKELQHFKKTTLHQAILMGRVTFEGMKRRLLPERQTLVLTSDDHYQVDGVLSVTSVEKALEWYHAQEKNLYVIGGAKVLEAFDGHFNRIIKTVVHHEFTGDTYAPHMDLDGFVEESQVFYVRDEQNPYDFTVHVLVKADS</sequence>
<feature type="domain" description="DHFR" evidence="9">
    <location>
        <begin position="4"/>
        <end position="164"/>
    </location>
</feature>
<dbReference type="Gene3D" id="3.40.430.10">
    <property type="entry name" value="Dihydrofolate Reductase, subunit A"/>
    <property type="match status" value="1"/>
</dbReference>
<keyword evidence="4 7" id="KW-0554">One-carbon metabolism</keyword>
<dbReference type="InterPro" id="IPR012259">
    <property type="entry name" value="DHFR"/>
</dbReference>
<comment type="catalytic activity">
    <reaction evidence="7">
        <text>(6S)-5,6,7,8-tetrahydrofolate + NADP(+) = 7,8-dihydrofolate + NADPH + H(+)</text>
        <dbReference type="Rhea" id="RHEA:15009"/>
        <dbReference type="ChEBI" id="CHEBI:15378"/>
        <dbReference type="ChEBI" id="CHEBI:57451"/>
        <dbReference type="ChEBI" id="CHEBI:57453"/>
        <dbReference type="ChEBI" id="CHEBI:57783"/>
        <dbReference type="ChEBI" id="CHEBI:58349"/>
        <dbReference type="EC" id="1.5.1.3"/>
    </reaction>
</comment>
<keyword evidence="5 7" id="KW-0521">NADP</keyword>
<dbReference type="GO" id="GO:0006730">
    <property type="term" value="P:one-carbon metabolic process"/>
    <property type="evidence" value="ECO:0007669"/>
    <property type="project" value="UniProtKB-KW"/>
</dbReference>
<evidence type="ECO:0000256" key="2">
    <source>
        <dbReference type="ARBA" id="ARBA00009539"/>
    </source>
</evidence>
<keyword evidence="11" id="KW-1185">Reference proteome</keyword>
<evidence type="ECO:0000313" key="11">
    <source>
        <dbReference type="Proteomes" id="UP000182015"/>
    </source>
</evidence>
<dbReference type="AlphaFoldDB" id="A0A1L8MP79"/>
<dbReference type="EMBL" id="LZDD01000001">
    <property type="protein sequence ID" value="OJF72580.1"/>
    <property type="molecule type" value="Genomic_DNA"/>
</dbReference>
<organism evidence="10 11">
    <name type="scientific">Streptococcus bovimastitidis</name>
    <dbReference type="NCBI Taxonomy" id="1856638"/>
    <lineage>
        <taxon>Bacteria</taxon>
        <taxon>Bacillati</taxon>
        <taxon>Bacillota</taxon>
        <taxon>Bacilli</taxon>
        <taxon>Lactobacillales</taxon>
        <taxon>Streptococcaceae</taxon>
        <taxon>Streptococcus</taxon>
    </lineage>
</organism>
<dbReference type="RefSeq" id="WP_071793264.1">
    <property type="nucleotide sequence ID" value="NZ_LZDD01000001.1"/>
</dbReference>
<dbReference type="GO" id="GO:0046654">
    <property type="term" value="P:tetrahydrofolate biosynthetic process"/>
    <property type="evidence" value="ECO:0007669"/>
    <property type="project" value="UniProtKB-UniPathway"/>
</dbReference>
<evidence type="ECO:0000256" key="7">
    <source>
        <dbReference type="PIRNR" id="PIRNR000194"/>
    </source>
</evidence>
<dbReference type="InterPro" id="IPR024072">
    <property type="entry name" value="DHFR-like_dom_sf"/>
</dbReference>
<dbReference type="PIRSF" id="PIRSF000194">
    <property type="entry name" value="DHFR"/>
    <property type="match status" value="1"/>
</dbReference>
<dbReference type="GO" id="GO:0005829">
    <property type="term" value="C:cytosol"/>
    <property type="evidence" value="ECO:0007669"/>
    <property type="project" value="TreeGrafter"/>
</dbReference>
<dbReference type="CDD" id="cd00209">
    <property type="entry name" value="DHFR"/>
    <property type="match status" value="1"/>
</dbReference>
<accession>A0A1L8MP79</accession>
<comment type="caution">
    <text evidence="10">The sequence shown here is derived from an EMBL/GenBank/DDBJ whole genome shotgun (WGS) entry which is preliminary data.</text>
</comment>
<dbReference type="GO" id="GO:0004146">
    <property type="term" value="F:dihydrofolate reductase activity"/>
    <property type="evidence" value="ECO:0007669"/>
    <property type="project" value="UniProtKB-EC"/>
</dbReference>
<evidence type="ECO:0000256" key="1">
    <source>
        <dbReference type="ARBA" id="ARBA00004903"/>
    </source>
</evidence>
<name>A0A1L8MP79_9STRE</name>
<comment type="pathway">
    <text evidence="1 7">Cofactor biosynthesis; tetrahydrofolate biosynthesis; 5,6,7,8-tetrahydrofolate from 7,8-dihydrofolate: step 1/1.</text>
</comment>
<dbReference type="EC" id="1.5.1.3" evidence="3 7"/>
<dbReference type="PROSITE" id="PS00075">
    <property type="entry name" value="DHFR_1"/>
    <property type="match status" value="1"/>
</dbReference>